<accession>A0A447I549</accession>
<proteinExistence type="predicted"/>
<dbReference type="EMBL" id="LR131275">
    <property type="protein sequence ID" value="VDS02436.1"/>
    <property type="molecule type" value="Genomic_DNA"/>
</dbReference>
<dbReference type="AlphaFoldDB" id="A0A447I549"/>
<name>A0A447I549_9ZZZZ</name>
<sequence>MVRRLQLLYGEQAAIAFTNNRRGGGARGELFLPIDPVLQKKEGETA</sequence>
<evidence type="ECO:0000313" key="1">
    <source>
        <dbReference type="EMBL" id="VDS02436.1"/>
    </source>
</evidence>
<reference evidence="1" key="1">
    <citation type="submission" date="2018-12" db="EMBL/GenBank/DDBJ databases">
        <authorList>
            <person name="Laville E."/>
        </authorList>
    </citation>
    <scope>NUCLEOTIDE SEQUENCE</scope>
</reference>
<protein>
    <submittedName>
        <fullName evidence="1">Uncharacterized protein</fullName>
    </submittedName>
</protein>
<organism evidence="1">
    <name type="scientific">uncultured organism</name>
    <dbReference type="NCBI Taxonomy" id="155900"/>
    <lineage>
        <taxon>unclassified sequences</taxon>
        <taxon>environmental samples</taxon>
    </lineage>
</organism>